<evidence type="ECO:0000313" key="4">
    <source>
        <dbReference type="Proteomes" id="UP000059188"/>
    </source>
</evidence>
<dbReference type="OrthoDB" id="3161125at2759"/>
<accession>M5BW06</accession>
<protein>
    <submittedName>
        <fullName evidence="1">Uncharacterized protein</fullName>
    </submittedName>
</protein>
<dbReference type="Proteomes" id="UP000012065">
    <property type="component" value="Unassembled WGS sequence"/>
</dbReference>
<proteinExistence type="predicted"/>
<reference evidence="1" key="1">
    <citation type="submission" date="2012-10" db="EMBL/GenBank/DDBJ databases">
        <authorList>
            <person name="Jelonek L."/>
        </authorList>
    </citation>
    <scope>NUCLEOTIDE SEQUENCE</scope>
    <source>
        <strain evidence="1">Isolate 7/3/14</strain>
    </source>
</reference>
<dbReference type="EMBL" id="CAOJ01002581">
    <property type="protein sequence ID" value="CCO27917.1"/>
    <property type="molecule type" value="Genomic_DNA"/>
</dbReference>
<name>M5BW06_THACB</name>
<dbReference type="Proteomes" id="UP000059188">
    <property type="component" value="Unassembled WGS sequence"/>
</dbReference>
<reference evidence="1 3" key="2">
    <citation type="journal article" date="2013" name="J. Biotechnol.">
        <title>Establishment and interpretation of the genome sequence of the phytopathogenic fungus Rhizoctonia solani AG1-IB isolate 7/3/14.</title>
        <authorList>
            <person name="Wibberg D.W."/>
            <person name="Jelonek L.J."/>
            <person name="Rupp O.R."/>
            <person name="Hennig M.H."/>
            <person name="Eikmeyer F.E."/>
            <person name="Goesmann A.G."/>
            <person name="Hartmann A.H."/>
            <person name="Borriss R.B."/>
            <person name="Grosch R.G."/>
            <person name="Puehler A.P."/>
            <person name="Schlueter A.S."/>
        </authorList>
    </citation>
    <scope>NUCLEOTIDE SEQUENCE [LARGE SCALE GENOMIC DNA]</scope>
    <source>
        <strain evidence="3">AG1-IB / isolate 7/3/14</strain>
        <strain evidence="1">Isolate 7/3/14</strain>
    </source>
</reference>
<evidence type="ECO:0000313" key="1">
    <source>
        <dbReference type="EMBL" id="CCO27917.1"/>
    </source>
</evidence>
<gene>
    <name evidence="1" type="ORF">BN14_01906</name>
    <name evidence="2" type="ORF">RSOLAG1IB_03105</name>
</gene>
<dbReference type="HOGENOM" id="CLU_155407_0_0_1"/>
<dbReference type="AlphaFoldDB" id="M5BW06"/>
<dbReference type="EMBL" id="LN679102">
    <property type="protein sequence ID" value="CEL58359.1"/>
    <property type="molecule type" value="Genomic_DNA"/>
</dbReference>
<evidence type="ECO:0000313" key="3">
    <source>
        <dbReference type="Proteomes" id="UP000012065"/>
    </source>
</evidence>
<evidence type="ECO:0000313" key="2">
    <source>
        <dbReference type="EMBL" id="CEL58359.1"/>
    </source>
</evidence>
<organism evidence="1 3">
    <name type="scientific">Thanatephorus cucumeris (strain AG1-IB / isolate 7/3/14)</name>
    <name type="common">Lettuce bottom rot fungus</name>
    <name type="synonym">Rhizoctonia solani</name>
    <dbReference type="NCBI Taxonomy" id="1108050"/>
    <lineage>
        <taxon>Eukaryota</taxon>
        <taxon>Fungi</taxon>
        <taxon>Dikarya</taxon>
        <taxon>Basidiomycota</taxon>
        <taxon>Agaricomycotina</taxon>
        <taxon>Agaricomycetes</taxon>
        <taxon>Cantharellales</taxon>
        <taxon>Ceratobasidiaceae</taxon>
        <taxon>Rhizoctonia</taxon>
        <taxon>Rhizoctonia solani AG-1</taxon>
    </lineage>
</organism>
<reference evidence="2 4" key="3">
    <citation type="submission" date="2014-11" db="EMBL/GenBank/DDBJ databases">
        <authorList>
            <person name="Wibberg Daniel"/>
        </authorList>
    </citation>
    <scope>NUCLEOTIDE SEQUENCE [LARGE SCALE GENOMIC DNA]</scope>
    <source>
        <strain evidence="2">Rhizoctonia solani AG1-IB 7/3/14</strain>
    </source>
</reference>
<keyword evidence="4" id="KW-1185">Reference proteome</keyword>
<sequence length="110" mass="12892">MTSEICTRIYTPERTSGYRDQLNTWSARVRINYITFDTRETTYRDEAGHKLYQAIPIFPKIVMLPGNRAQYDDRHKIDVASSDFGWGTSIRRAEEDAAQRLMISGRYCYI</sequence>